<dbReference type="RefSeq" id="WP_121989674.1">
    <property type="nucleotide sequence ID" value="NZ_OUNR01000016.1"/>
</dbReference>
<name>A0A330L696_9BACT</name>
<dbReference type="PANTHER" id="PTHR35519">
    <property type="entry name" value="MEMBRANE PROTEINS"/>
    <property type="match status" value="1"/>
</dbReference>
<sequence length="178" mass="19008">MRSGNAVANPSPGPSQDSSETELRRQALVETAVVLAKALDTTVKIPGTSLYLGLDPLIGLIPGIGDVLANLMGTVILGMAVRLEVPRIVLTRMSLNLLINGVVGAIPILGDLFSVWFRSNSRNADLLRLAATQATRRTRYDWAYVVGIVGGTVCLLLGLVALVLWMAISLWSRFAGIQ</sequence>
<feature type="region of interest" description="Disordered" evidence="1">
    <location>
        <begin position="1"/>
        <end position="22"/>
    </location>
</feature>
<proteinExistence type="predicted"/>
<dbReference type="PANTHER" id="PTHR35519:SF2">
    <property type="entry name" value="PH DOMAIN PROTEIN"/>
    <property type="match status" value="1"/>
</dbReference>
<keyword evidence="4" id="KW-1185">Reference proteome</keyword>
<organism evidence="3 4">
    <name type="scientific">Nitrospira lenta</name>
    <dbReference type="NCBI Taxonomy" id="1436998"/>
    <lineage>
        <taxon>Bacteria</taxon>
        <taxon>Pseudomonadati</taxon>
        <taxon>Nitrospirota</taxon>
        <taxon>Nitrospiria</taxon>
        <taxon>Nitrospirales</taxon>
        <taxon>Nitrospiraceae</taxon>
        <taxon>Nitrospira</taxon>
    </lineage>
</organism>
<gene>
    <name evidence="3" type="ORF">NITLEN_30293</name>
</gene>
<keyword evidence="2" id="KW-0472">Membrane</keyword>
<keyword evidence="2" id="KW-1133">Transmembrane helix</keyword>
<keyword evidence="2" id="KW-0812">Transmembrane</keyword>
<feature type="transmembrane region" description="Helical" evidence="2">
    <location>
        <begin position="142"/>
        <end position="168"/>
    </location>
</feature>
<dbReference type="AlphaFoldDB" id="A0A330L696"/>
<dbReference type="Pfam" id="PF13430">
    <property type="entry name" value="DUF4112"/>
    <property type="match status" value="1"/>
</dbReference>
<feature type="transmembrane region" description="Helical" evidence="2">
    <location>
        <begin position="57"/>
        <end position="83"/>
    </location>
</feature>
<dbReference type="EMBL" id="OUNR01000016">
    <property type="protein sequence ID" value="SPP65379.1"/>
    <property type="molecule type" value="Genomic_DNA"/>
</dbReference>
<evidence type="ECO:0000313" key="4">
    <source>
        <dbReference type="Proteomes" id="UP000248168"/>
    </source>
</evidence>
<accession>A0A330L696</accession>
<evidence type="ECO:0000256" key="1">
    <source>
        <dbReference type="SAM" id="MobiDB-lite"/>
    </source>
</evidence>
<evidence type="ECO:0008006" key="5">
    <source>
        <dbReference type="Google" id="ProtNLM"/>
    </source>
</evidence>
<dbReference type="OrthoDB" id="513552at2"/>
<evidence type="ECO:0000256" key="2">
    <source>
        <dbReference type="SAM" id="Phobius"/>
    </source>
</evidence>
<dbReference type="InParanoid" id="A0A330L696"/>
<reference evidence="4" key="1">
    <citation type="submission" date="2018-04" db="EMBL/GenBank/DDBJ databases">
        <authorList>
            <person name="Lucker S."/>
            <person name="Sakoula D."/>
        </authorList>
    </citation>
    <scope>NUCLEOTIDE SEQUENCE [LARGE SCALE GENOMIC DNA]</scope>
</reference>
<protein>
    <recommendedName>
        <fullName evidence="5">DUF4112 domain-containing protein</fullName>
    </recommendedName>
</protein>
<dbReference type="Proteomes" id="UP000248168">
    <property type="component" value="Unassembled WGS sequence"/>
</dbReference>
<feature type="transmembrane region" description="Helical" evidence="2">
    <location>
        <begin position="95"/>
        <end position="117"/>
    </location>
</feature>
<evidence type="ECO:0000313" key="3">
    <source>
        <dbReference type="EMBL" id="SPP65379.1"/>
    </source>
</evidence>
<dbReference type="InterPro" id="IPR025187">
    <property type="entry name" value="DUF4112"/>
</dbReference>